<protein>
    <submittedName>
        <fullName evidence="2">Uncharacterized protein</fullName>
    </submittedName>
</protein>
<name>A0AAV2HJT2_LYMST</name>
<gene>
    <name evidence="2" type="ORF">GSLYS_00008245001</name>
</gene>
<proteinExistence type="predicted"/>
<evidence type="ECO:0000313" key="2">
    <source>
        <dbReference type="EMBL" id="CAL1534285.1"/>
    </source>
</evidence>
<reference evidence="2 3" key="1">
    <citation type="submission" date="2024-04" db="EMBL/GenBank/DDBJ databases">
        <authorList>
            <consortium name="Genoscope - CEA"/>
            <person name="William W."/>
        </authorList>
    </citation>
    <scope>NUCLEOTIDE SEQUENCE [LARGE SCALE GENOMIC DNA]</scope>
</reference>
<sequence length="136" mass="15217">MTSPYFTRGFVLFAILSACACAPPTFDPEDDLSDYPDQEKRPSGPPVEFTLDTILGVLRAHAHTLRQLESAVFEQKKLSALTSARYDEDAPMIGIKRKRYWQPLGYLPASIRIQHNNQGLAKPDAQDTGSNVFRYG</sequence>
<accession>A0AAV2HJT2</accession>
<dbReference type="AlphaFoldDB" id="A0AAV2HJT2"/>
<comment type="caution">
    <text evidence="2">The sequence shown here is derived from an EMBL/GenBank/DDBJ whole genome shotgun (WGS) entry which is preliminary data.</text>
</comment>
<organism evidence="2 3">
    <name type="scientific">Lymnaea stagnalis</name>
    <name type="common">Great pond snail</name>
    <name type="synonym">Helix stagnalis</name>
    <dbReference type="NCBI Taxonomy" id="6523"/>
    <lineage>
        <taxon>Eukaryota</taxon>
        <taxon>Metazoa</taxon>
        <taxon>Spiralia</taxon>
        <taxon>Lophotrochozoa</taxon>
        <taxon>Mollusca</taxon>
        <taxon>Gastropoda</taxon>
        <taxon>Heterobranchia</taxon>
        <taxon>Euthyneura</taxon>
        <taxon>Panpulmonata</taxon>
        <taxon>Hygrophila</taxon>
        <taxon>Lymnaeoidea</taxon>
        <taxon>Lymnaeidae</taxon>
        <taxon>Lymnaea</taxon>
    </lineage>
</organism>
<dbReference type="Proteomes" id="UP001497497">
    <property type="component" value="Unassembled WGS sequence"/>
</dbReference>
<dbReference type="EMBL" id="CAXITT010000167">
    <property type="protein sequence ID" value="CAL1534285.1"/>
    <property type="molecule type" value="Genomic_DNA"/>
</dbReference>
<evidence type="ECO:0000256" key="1">
    <source>
        <dbReference type="SAM" id="SignalP"/>
    </source>
</evidence>
<evidence type="ECO:0000313" key="3">
    <source>
        <dbReference type="Proteomes" id="UP001497497"/>
    </source>
</evidence>
<keyword evidence="3" id="KW-1185">Reference proteome</keyword>
<feature type="signal peptide" evidence="1">
    <location>
        <begin position="1"/>
        <end position="21"/>
    </location>
</feature>
<feature type="chain" id="PRO_5043651597" evidence="1">
    <location>
        <begin position="22"/>
        <end position="136"/>
    </location>
</feature>
<keyword evidence="1" id="KW-0732">Signal</keyword>